<evidence type="ECO:0000256" key="1">
    <source>
        <dbReference type="ARBA" id="ARBA00022630"/>
    </source>
</evidence>
<proteinExistence type="inferred from homology"/>
<dbReference type="GO" id="GO:0019430">
    <property type="term" value="P:removal of superoxide radicals"/>
    <property type="evidence" value="ECO:0007669"/>
    <property type="project" value="UniProtKB-UniRule"/>
</dbReference>
<evidence type="ECO:0000256" key="5">
    <source>
        <dbReference type="ARBA" id="ARBA00023284"/>
    </source>
</evidence>
<evidence type="ECO:0000313" key="10">
    <source>
        <dbReference type="EMBL" id="TMI98763.1"/>
    </source>
</evidence>
<evidence type="ECO:0000256" key="6">
    <source>
        <dbReference type="RuleBase" id="RU003880"/>
    </source>
</evidence>
<evidence type="ECO:0000256" key="2">
    <source>
        <dbReference type="ARBA" id="ARBA00022827"/>
    </source>
</evidence>
<dbReference type="EC" id="1.8.1.9" evidence="6"/>
<accession>A0A537KSP2</accession>
<evidence type="ECO:0000256" key="3">
    <source>
        <dbReference type="ARBA" id="ARBA00023002"/>
    </source>
</evidence>
<dbReference type="InterPro" id="IPR005982">
    <property type="entry name" value="Thioredox_Rdtase"/>
</dbReference>
<sequence>MRDVIVLGSGPAGLTAAIYATRAGLRPLVFEGAEAGGQLMLTTEVENYPGFADPILGPDLMAAMRKQAERVGSEFLSEDAVQVDLRHRPFRITSQSGETYETKALIVATGARAKLLGLPGEQRLMGRGVSTCATCDGFFFRERNVIVVGGGDTAMEEALYLSKLAKSVTIVHRRDQLRASKILQQRAMSNPRISFVWNHVVADIVGDGKVSGVKLKDLRTDRIAERPVDGVFVAIGHAPNTDLFRGQLEMDENGYITRTHRSSTSVEGVFAAGVRVRSRDRRGTVAAAPGKLTETGSGKQESIDGQHHKRNGGLLQLPVSCFPFPSVRSQLTFAVARIFSTRFFSSGFGI</sequence>
<evidence type="ECO:0000256" key="4">
    <source>
        <dbReference type="ARBA" id="ARBA00023157"/>
    </source>
</evidence>
<comment type="subunit">
    <text evidence="6">Homodimer.</text>
</comment>
<dbReference type="PANTHER" id="PTHR48105">
    <property type="entry name" value="THIOREDOXIN REDUCTASE 1-RELATED-RELATED"/>
    <property type="match status" value="1"/>
</dbReference>
<dbReference type="GO" id="GO:0005737">
    <property type="term" value="C:cytoplasm"/>
    <property type="evidence" value="ECO:0007669"/>
    <property type="project" value="InterPro"/>
</dbReference>
<dbReference type="PRINTS" id="PR00469">
    <property type="entry name" value="PNDRDTASEII"/>
</dbReference>
<dbReference type="PROSITE" id="PS00573">
    <property type="entry name" value="PYRIDINE_REDOX_2"/>
    <property type="match status" value="1"/>
</dbReference>
<dbReference type="InterPro" id="IPR050097">
    <property type="entry name" value="Ferredoxin-NADP_redctase_2"/>
</dbReference>
<keyword evidence="5 6" id="KW-0676">Redox-active center</keyword>
<dbReference type="InterPro" id="IPR008255">
    <property type="entry name" value="Pyr_nucl-diS_OxRdtase_2_AS"/>
</dbReference>
<feature type="domain" description="FAD/NAD(P)-binding" evidence="9">
    <location>
        <begin position="3"/>
        <end position="273"/>
    </location>
</feature>
<dbReference type="Gene3D" id="3.50.50.60">
    <property type="entry name" value="FAD/NAD(P)-binding domain"/>
    <property type="match status" value="2"/>
</dbReference>
<protein>
    <recommendedName>
        <fullName evidence="6">Thioredoxin reductase</fullName>
        <ecNumber evidence="6">1.8.1.9</ecNumber>
    </recommendedName>
</protein>
<dbReference type="InterPro" id="IPR023753">
    <property type="entry name" value="FAD/NAD-binding_dom"/>
</dbReference>
<comment type="cofactor">
    <cofactor evidence="7">
        <name>FAD</name>
        <dbReference type="ChEBI" id="CHEBI:57692"/>
    </cofactor>
    <text evidence="7">Binds 1 FAD per subunit.</text>
</comment>
<gene>
    <name evidence="10" type="primary">trxB</name>
    <name evidence="10" type="ORF">E6H01_12060</name>
</gene>
<comment type="caution">
    <text evidence="10">The sequence shown here is derived from an EMBL/GenBank/DDBJ whole genome shotgun (WGS) entry which is preliminary data.</text>
</comment>
<keyword evidence="3 6" id="KW-0560">Oxidoreductase</keyword>
<dbReference type="NCBIfam" id="TIGR01292">
    <property type="entry name" value="TRX_reduct"/>
    <property type="match status" value="1"/>
</dbReference>
<evidence type="ECO:0000256" key="7">
    <source>
        <dbReference type="RuleBase" id="RU003881"/>
    </source>
</evidence>
<evidence type="ECO:0000313" key="11">
    <source>
        <dbReference type="Proteomes" id="UP000319353"/>
    </source>
</evidence>
<evidence type="ECO:0000259" key="9">
    <source>
        <dbReference type="Pfam" id="PF07992"/>
    </source>
</evidence>
<name>A0A537KSP2_9BACT</name>
<dbReference type="EMBL" id="VBAL01000156">
    <property type="protein sequence ID" value="TMI98763.1"/>
    <property type="molecule type" value="Genomic_DNA"/>
</dbReference>
<dbReference type="Proteomes" id="UP000319353">
    <property type="component" value="Unassembled WGS sequence"/>
</dbReference>
<keyword evidence="2 6" id="KW-0274">FAD</keyword>
<keyword evidence="4" id="KW-1015">Disulfide bond</keyword>
<evidence type="ECO:0000256" key="8">
    <source>
        <dbReference type="SAM" id="MobiDB-lite"/>
    </source>
</evidence>
<comment type="catalytic activity">
    <reaction evidence="6">
        <text>[thioredoxin]-dithiol + NADP(+) = [thioredoxin]-disulfide + NADPH + H(+)</text>
        <dbReference type="Rhea" id="RHEA:20345"/>
        <dbReference type="Rhea" id="RHEA-COMP:10698"/>
        <dbReference type="Rhea" id="RHEA-COMP:10700"/>
        <dbReference type="ChEBI" id="CHEBI:15378"/>
        <dbReference type="ChEBI" id="CHEBI:29950"/>
        <dbReference type="ChEBI" id="CHEBI:50058"/>
        <dbReference type="ChEBI" id="CHEBI:57783"/>
        <dbReference type="ChEBI" id="CHEBI:58349"/>
        <dbReference type="EC" id="1.8.1.9"/>
    </reaction>
</comment>
<keyword evidence="7" id="KW-0521">NADP</keyword>
<dbReference type="Pfam" id="PF07992">
    <property type="entry name" value="Pyr_redox_2"/>
    <property type="match status" value="1"/>
</dbReference>
<dbReference type="SUPFAM" id="SSF51905">
    <property type="entry name" value="FAD/NAD(P)-binding domain"/>
    <property type="match status" value="1"/>
</dbReference>
<dbReference type="GO" id="GO:0004791">
    <property type="term" value="F:thioredoxin-disulfide reductase (NADPH) activity"/>
    <property type="evidence" value="ECO:0007669"/>
    <property type="project" value="UniProtKB-UniRule"/>
</dbReference>
<dbReference type="PRINTS" id="PR00368">
    <property type="entry name" value="FADPNR"/>
</dbReference>
<dbReference type="AlphaFoldDB" id="A0A537KSP2"/>
<feature type="region of interest" description="Disordered" evidence="8">
    <location>
        <begin position="281"/>
        <end position="309"/>
    </location>
</feature>
<comment type="similarity">
    <text evidence="6">Belongs to the class-II pyridine nucleotide-disulfide oxidoreductase family.</text>
</comment>
<reference evidence="10 11" key="1">
    <citation type="journal article" date="2019" name="Nat. Microbiol.">
        <title>Mediterranean grassland soil C-N compound turnover is dependent on rainfall and depth, and is mediated by genomically divergent microorganisms.</title>
        <authorList>
            <person name="Diamond S."/>
            <person name="Andeer P.F."/>
            <person name="Li Z."/>
            <person name="Crits-Christoph A."/>
            <person name="Burstein D."/>
            <person name="Anantharaman K."/>
            <person name="Lane K.R."/>
            <person name="Thomas B.C."/>
            <person name="Pan C."/>
            <person name="Northen T.R."/>
            <person name="Banfield J.F."/>
        </authorList>
    </citation>
    <scope>NUCLEOTIDE SEQUENCE [LARGE SCALE GENOMIC DNA]</scope>
    <source>
        <strain evidence="10">NP_4</strain>
    </source>
</reference>
<dbReference type="InterPro" id="IPR036188">
    <property type="entry name" value="FAD/NAD-bd_sf"/>
</dbReference>
<organism evidence="10 11">
    <name type="scientific">Candidatus Segetimicrobium genomatis</name>
    <dbReference type="NCBI Taxonomy" id="2569760"/>
    <lineage>
        <taxon>Bacteria</taxon>
        <taxon>Bacillati</taxon>
        <taxon>Candidatus Sysuimicrobiota</taxon>
        <taxon>Candidatus Sysuimicrobiia</taxon>
        <taxon>Candidatus Sysuimicrobiales</taxon>
        <taxon>Candidatus Segetimicrobiaceae</taxon>
        <taxon>Candidatus Segetimicrobium</taxon>
    </lineage>
</organism>
<keyword evidence="1 6" id="KW-0285">Flavoprotein</keyword>